<name>A0A517Y951_9BACT</name>
<evidence type="ECO:0000259" key="2">
    <source>
        <dbReference type="Pfam" id="PF00582"/>
    </source>
</evidence>
<evidence type="ECO:0000313" key="4">
    <source>
        <dbReference type="Proteomes" id="UP000315017"/>
    </source>
</evidence>
<reference evidence="3 4" key="1">
    <citation type="submission" date="2019-02" db="EMBL/GenBank/DDBJ databases">
        <title>Deep-cultivation of Planctomycetes and their phenomic and genomic characterization uncovers novel biology.</title>
        <authorList>
            <person name="Wiegand S."/>
            <person name="Jogler M."/>
            <person name="Boedeker C."/>
            <person name="Pinto D."/>
            <person name="Vollmers J."/>
            <person name="Rivas-Marin E."/>
            <person name="Kohn T."/>
            <person name="Peeters S.H."/>
            <person name="Heuer A."/>
            <person name="Rast P."/>
            <person name="Oberbeckmann S."/>
            <person name="Bunk B."/>
            <person name="Jeske O."/>
            <person name="Meyerdierks A."/>
            <person name="Storesund J.E."/>
            <person name="Kallscheuer N."/>
            <person name="Luecker S."/>
            <person name="Lage O.M."/>
            <person name="Pohl T."/>
            <person name="Merkel B.J."/>
            <person name="Hornburger P."/>
            <person name="Mueller R.-W."/>
            <person name="Bruemmer F."/>
            <person name="Labrenz M."/>
            <person name="Spormann A.M."/>
            <person name="Op den Camp H."/>
            <person name="Overmann J."/>
            <person name="Amann R."/>
            <person name="Jetten M.S.M."/>
            <person name="Mascher T."/>
            <person name="Medema M.H."/>
            <person name="Devos D.P."/>
            <person name="Kaster A.-K."/>
            <person name="Ovreas L."/>
            <person name="Rohde M."/>
            <person name="Galperin M.Y."/>
            <person name="Jogler C."/>
        </authorList>
    </citation>
    <scope>NUCLEOTIDE SEQUENCE [LARGE SCALE GENOMIC DNA]</scope>
    <source>
        <strain evidence="3 4">ETA_A8</strain>
    </source>
</reference>
<accession>A0A517Y951</accession>
<protein>
    <submittedName>
        <fullName evidence="3">Universal stress protein family protein</fullName>
    </submittedName>
</protein>
<dbReference type="EMBL" id="CP036274">
    <property type="protein sequence ID" value="QDU26745.1"/>
    <property type="molecule type" value="Genomic_DNA"/>
</dbReference>
<dbReference type="InterPro" id="IPR014729">
    <property type="entry name" value="Rossmann-like_a/b/a_fold"/>
</dbReference>
<dbReference type="InterPro" id="IPR006015">
    <property type="entry name" value="Universal_stress_UspA"/>
</dbReference>
<dbReference type="Gene3D" id="3.40.50.620">
    <property type="entry name" value="HUPs"/>
    <property type="match status" value="2"/>
</dbReference>
<evidence type="ECO:0000256" key="1">
    <source>
        <dbReference type="ARBA" id="ARBA00008791"/>
    </source>
</evidence>
<comment type="similarity">
    <text evidence="1">Belongs to the universal stress protein A family.</text>
</comment>
<gene>
    <name evidence="3" type="ORF">ETAA8_18260</name>
</gene>
<evidence type="ECO:0000313" key="3">
    <source>
        <dbReference type="EMBL" id="QDU26745.1"/>
    </source>
</evidence>
<feature type="domain" description="UspA" evidence="2">
    <location>
        <begin position="49"/>
        <end position="185"/>
    </location>
</feature>
<dbReference type="CDD" id="cd00293">
    <property type="entry name" value="USP-like"/>
    <property type="match status" value="2"/>
</dbReference>
<dbReference type="PANTHER" id="PTHR46268">
    <property type="entry name" value="STRESS RESPONSE PROTEIN NHAX"/>
    <property type="match status" value="1"/>
</dbReference>
<dbReference type="RefSeq" id="WP_145087554.1">
    <property type="nucleotide sequence ID" value="NZ_CP036274.1"/>
</dbReference>
<dbReference type="KEGG" id="aagg:ETAA8_18260"/>
<dbReference type="Proteomes" id="UP000315017">
    <property type="component" value="Chromosome"/>
</dbReference>
<dbReference type="SUPFAM" id="SSF52402">
    <property type="entry name" value="Adenine nucleotide alpha hydrolases-like"/>
    <property type="match status" value="2"/>
</dbReference>
<dbReference type="InterPro" id="IPR006016">
    <property type="entry name" value="UspA"/>
</dbReference>
<dbReference type="Pfam" id="PF00582">
    <property type="entry name" value="Usp"/>
    <property type="match status" value="2"/>
</dbReference>
<keyword evidence="4" id="KW-1185">Reference proteome</keyword>
<feature type="domain" description="UspA" evidence="2">
    <location>
        <begin position="203"/>
        <end position="329"/>
    </location>
</feature>
<dbReference type="PANTHER" id="PTHR46268:SF6">
    <property type="entry name" value="UNIVERSAL STRESS PROTEIN UP12"/>
    <property type="match status" value="1"/>
</dbReference>
<dbReference type="PRINTS" id="PR01438">
    <property type="entry name" value="UNVRSLSTRESS"/>
</dbReference>
<dbReference type="OrthoDB" id="5564966at2"/>
<organism evidence="3 4">
    <name type="scientific">Anatilimnocola aggregata</name>
    <dbReference type="NCBI Taxonomy" id="2528021"/>
    <lineage>
        <taxon>Bacteria</taxon>
        <taxon>Pseudomonadati</taxon>
        <taxon>Planctomycetota</taxon>
        <taxon>Planctomycetia</taxon>
        <taxon>Pirellulales</taxon>
        <taxon>Pirellulaceae</taxon>
        <taxon>Anatilimnocola</taxon>
    </lineage>
</organism>
<sequence length="345" mass="37883">MNVENNTAVGIAVNAFRSTWLPVPGRYQRGTDPAPSQTLQRRPWEKDIRTIVVLLDGSAHAEHALPHALAIARKSGASLRLVRVYSHLDDIDPWQLSQASASLNSSKYEKKDYLARIARKIDRIDGLQPETVLIDSFNTVDALVNGAAGSDLVVIGSRRRRFASRLWWNNTVDQLRRRLSIPLLLTSGYLAPVDLTANPRSSRILLPLNGSLLGQGVLDSAAQLSRYSGGSLTLLNVQNEQWSLGLFDHTNPRSYLLSVSQQLHEQGIAAEAQIFTTSRDPGQAIATYAVSHDVDLIAIATRGDGGLSRLVRGSVADYLLRHTKIPVLLQNIPDAAKRPELTRVS</sequence>
<dbReference type="AlphaFoldDB" id="A0A517Y951"/>
<proteinExistence type="inferred from homology"/>